<evidence type="ECO:0000256" key="3">
    <source>
        <dbReference type="ARBA" id="ARBA00012944"/>
    </source>
</evidence>
<dbReference type="InterPro" id="IPR003917">
    <property type="entry name" value="NADH_UbQ_OxRdtase_chain2"/>
</dbReference>
<evidence type="ECO:0000256" key="14">
    <source>
        <dbReference type="ARBA" id="ARBA00023128"/>
    </source>
</evidence>
<feature type="transmembrane region" description="Helical" evidence="17">
    <location>
        <begin position="92"/>
        <end position="112"/>
    </location>
</feature>
<evidence type="ECO:0000256" key="5">
    <source>
        <dbReference type="ARBA" id="ARBA00022448"/>
    </source>
</evidence>
<dbReference type="Pfam" id="PF00361">
    <property type="entry name" value="Proton_antipo_M"/>
    <property type="match status" value="1"/>
</dbReference>
<evidence type="ECO:0000256" key="16">
    <source>
        <dbReference type="ARBA" id="ARBA00049551"/>
    </source>
</evidence>
<feature type="transmembrane region" description="Helical" evidence="17">
    <location>
        <begin position="273"/>
        <end position="292"/>
    </location>
</feature>
<evidence type="ECO:0000256" key="6">
    <source>
        <dbReference type="ARBA" id="ARBA00022660"/>
    </source>
</evidence>
<comment type="subcellular location">
    <subcellularLocation>
        <location evidence="1 17">Mitochondrion inner membrane</location>
        <topology evidence="1 17">Multi-pass membrane protein</topology>
    </subcellularLocation>
</comment>
<dbReference type="Pfam" id="PF06444">
    <property type="entry name" value="NADH_dehy_S2_C"/>
    <property type="match status" value="1"/>
</dbReference>
<feature type="transmembrane region" description="Helical" evidence="17">
    <location>
        <begin position="200"/>
        <end position="223"/>
    </location>
</feature>
<evidence type="ECO:0000256" key="10">
    <source>
        <dbReference type="ARBA" id="ARBA00022982"/>
    </source>
</evidence>
<dbReference type="CTD" id="4536"/>
<dbReference type="AlphaFoldDB" id="A0A060P0M2"/>
<keyword evidence="9 17" id="KW-1278">Translocase</keyword>
<keyword evidence="6 17" id="KW-0679">Respiratory chain</keyword>
<evidence type="ECO:0000256" key="17">
    <source>
        <dbReference type="RuleBase" id="RU003403"/>
    </source>
</evidence>
<feature type="transmembrane region" description="Helical" evidence="17">
    <location>
        <begin position="27"/>
        <end position="47"/>
    </location>
</feature>
<evidence type="ECO:0000256" key="2">
    <source>
        <dbReference type="ARBA" id="ARBA00007012"/>
    </source>
</evidence>
<dbReference type="GO" id="GO:0006120">
    <property type="term" value="P:mitochondrial electron transport, NADH to ubiquinone"/>
    <property type="evidence" value="ECO:0007669"/>
    <property type="project" value="InterPro"/>
</dbReference>
<evidence type="ECO:0000259" key="19">
    <source>
        <dbReference type="Pfam" id="PF06444"/>
    </source>
</evidence>
<feature type="domain" description="NADH dehydrogenase subunit 2 C-terminal" evidence="19">
    <location>
        <begin position="288"/>
        <end position="340"/>
    </location>
</feature>
<evidence type="ECO:0000256" key="9">
    <source>
        <dbReference type="ARBA" id="ARBA00022967"/>
    </source>
</evidence>
<dbReference type="InterPro" id="IPR050175">
    <property type="entry name" value="Complex_I_Subunit_2"/>
</dbReference>
<feature type="transmembrane region" description="Helical" evidence="17">
    <location>
        <begin position="149"/>
        <end position="169"/>
    </location>
</feature>
<dbReference type="EMBL" id="AP012308">
    <property type="protein sequence ID" value="BAO84694.1"/>
    <property type="molecule type" value="Genomic_DNA"/>
</dbReference>
<keyword evidence="12 17" id="KW-0520">NAD</keyword>
<comment type="similarity">
    <text evidence="2 17">Belongs to the complex I subunit 2 family.</text>
</comment>
<evidence type="ECO:0000256" key="7">
    <source>
        <dbReference type="ARBA" id="ARBA00022692"/>
    </source>
</evidence>
<feature type="transmembrane region" description="Helical" evidence="17">
    <location>
        <begin position="59"/>
        <end position="80"/>
    </location>
</feature>
<proteinExistence type="inferred from homology"/>
<keyword evidence="14 17" id="KW-0496">Mitochondrion</keyword>
<dbReference type="PRINTS" id="PR01436">
    <property type="entry name" value="NADHDHGNASE2"/>
</dbReference>
<dbReference type="PANTHER" id="PTHR46552">
    <property type="entry name" value="NADH-UBIQUINONE OXIDOREDUCTASE CHAIN 2"/>
    <property type="match status" value="1"/>
</dbReference>
<keyword evidence="7 17" id="KW-0812">Transmembrane</keyword>
<reference evidence="20" key="1">
    <citation type="journal article" date="2014" name="Gene">
        <title>Mitogenomic circumscription of a novel percomorph fish clade mainly comprising "Syngnathoidei" (Teleostei).</title>
        <authorList>
            <person name="Song H.Y."/>
            <person name="Mabuchi K."/>
            <person name="Satoh T.P."/>
            <person name="Moore J.A."/>
            <person name="Yamanoue Y."/>
            <person name="Miya M."/>
            <person name="Nishida M."/>
        </authorList>
    </citation>
    <scope>NUCLEOTIDE SEQUENCE</scope>
</reference>
<gene>
    <name evidence="20" type="primary">ND2</name>
</gene>
<comment type="function">
    <text evidence="17">Core subunit of the mitochondrial membrane respiratory chain NADH dehydrogenase (Complex I) which catalyzes electron transfer from NADH through the respiratory chain, using ubiquinone as an electron acceptor. Essential for the catalytic activity and assembly of complex I.</text>
</comment>
<dbReference type="RefSeq" id="YP_009034363.1">
    <property type="nucleotide sequence ID" value="NC_024186.1"/>
</dbReference>
<dbReference type="GO" id="GO:0008137">
    <property type="term" value="F:NADH dehydrogenase (ubiquinone) activity"/>
    <property type="evidence" value="ECO:0007669"/>
    <property type="project" value="UniProtKB-EC"/>
</dbReference>
<evidence type="ECO:0000256" key="4">
    <source>
        <dbReference type="ARBA" id="ARBA00021008"/>
    </source>
</evidence>
<sequence length="345" mass="37437">MNPYVLLTSMSCLGLGTLLTMSSSNWLLAWMGLEINTLAILPIMSKMHHPRAIEATTKYFLVQATAAATILFASLLNASVNGNWTLESTDSPLSIFLVTTALCLKLGIAPLHTWMPEVLQGLDLVTGLIVSTWQKLAPFTLLVQTNAPYQLTLTMGAASILIGGWGGLNQTQTRKILAYSSIAHLGWVLVISSINPKLSFFTLILYFLMTTSMFMSLFLSNALSMNSLACSWSKTPFVAAILPLTLMSLAGLPPLSGFAPKWMIISELSKQNLNLIASLIALAALISLFFYLRLSYYSTLTLTPNSALPTASWRNNAPWTNLLPLSLTPSIFVLPMIPAALSSVT</sequence>
<dbReference type="InterPro" id="IPR010933">
    <property type="entry name" value="NADH_DH_su2_C"/>
</dbReference>
<dbReference type="PANTHER" id="PTHR46552:SF1">
    <property type="entry name" value="NADH-UBIQUINONE OXIDOREDUCTASE CHAIN 2"/>
    <property type="match status" value="1"/>
</dbReference>
<evidence type="ECO:0000256" key="12">
    <source>
        <dbReference type="ARBA" id="ARBA00023027"/>
    </source>
</evidence>
<keyword evidence="13 17" id="KW-0830">Ubiquinone</keyword>
<evidence type="ECO:0000259" key="18">
    <source>
        <dbReference type="Pfam" id="PF00361"/>
    </source>
</evidence>
<evidence type="ECO:0000256" key="8">
    <source>
        <dbReference type="ARBA" id="ARBA00022792"/>
    </source>
</evidence>
<evidence type="ECO:0000256" key="13">
    <source>
        <dbReference type="ARBA" id="ARBA00023075"/>
    </source>
</evidence>
<evidence type="ECO:0000313" key="20">
    <source>
        <dbReference type="EMBL" id="BAO84694.1"/>
    </source>
</evidence>
<dbReference type="GeneID" id="19524362"/>
<dbReference type="EC" id="7.1.1.2" evidence="3 17"/>
<keyword evidence="10 17" id="KW-0249">Electron transport</keyword>
<geneLocation type="mitochondrion" evidence="20"/>
<evidence type="ECO:0000256" key="11">
    <source>
        <dbReference type="ARBA" id="ARBA00022989"/>
    </source>
</evidence>
<comment type="catalytic activity">
    <reaction evidence="16 17">
        <text>a ubiquinone + NADH + 5 H(+)(in) = a ubiquinol + NAD(+) + 4 H(+)(out)</text>
        <dbReference type="Rhea" id="RHEA:29091"/>
        <dbReference type="Rhea" id="RHEA-COMP:9565"/>
        <dbReference type="Rhea" id="RHEA-COMP:9566"/>
        <dbReference type="ChEBI" id="CHEBI:15378"/>
        <dbReference type="ChEBI" id="CHEBI:16389"/>
        <dbReference type="ChEBI" id="CHEBI:17976"/>
        <dbReference type="ChEBI" id="CHEBI:57540"/>
        <dbReference type="ChEBI" id="CHEBI:57945"/>
        <dbReference type="EC" id="7.1.1.2"/>
    </reaction>
</comment>
<protein>
    <recommendedName>
        <fullName evidence="4 17">NADH-ubiquinone oxidoreductase chain 2</fullName>
        <ecNumber evidence="3 17">7.1.1.2</ecNumber>
    </recommendedName>
</protein>
<feature type="domain" description="NADH:quinone oxidoreductase/Mrp antiporter transmembrane" evidence="18">
    <location>
        <begin position="23"/>
        <end position="286"/>
    </location>
</feature>
<dbReference type="GO" id="GO:0005743">
    <property type="term" value="C:mitochondrial inner membrane"/>
    <property type="evidence" value="ECO:0007669"/>
    <property type="project" value="UniProtKB-SubCell"/>
</dbReference>
<keyword evidence="15 17" id="KW-0472">Membrane</keyword>
<evidence type="ECO:0000256" key="15">
    <source>
        <dbReference type="ARBA" id="ARBA00023136"/>
    </source>
</evidence>
<feature type="transmembrane region" description="Helical" evidence="17">
    <location>
        <begin position="235"/>
        <end position="253"/>
    </location>
</feature>
<keyword evidence="11 17" id="KW-1133">Transmembrane helix</keyword>
<accession>A0A060P0M2</accession>
<dbReference type="InterPro" id="IPR001750">
    <property type="entry name" value="ND/Mrp_TM"/>
</dbReference>
<evidence type="ECO:0000256" key="1">
    <source>
        <dbReference type="ARBA" id="ARBA00004448"/>
    </source>
</evidence>
<organism evidence="20">
    <name type="scientific">Solenostomus paradoxus</name>
    <name type="common">Ornate ghost pipefish</name>
    <name type="synonym">Fistularia paradoxa</name>
    <dbReference type="NCBI Taxonomy" id="1147743"/>
    <lineage>
        <taxon>Eukaryota</taxon>
        <taxon>Metazoa</taxon>
        <taxon>Chordata</taxon>
        <taxon>Craniata</taxon>
        <taxon>Vertebrata</taxon>
        <taxon>Euteleostomi</taxon>
        <taxon>Actinopterygii</taxon>
        <taxon>Neopterygii</taxon>
        <taxon>Teleostei</taxon>
        <taxon>Neoteleostei</taxon>
        <taxon>Acanthomorphata</taxon>
        <taxon>Syngnathiaria</taxon>
        <taxon>Syngnathiformes</taxon>
        <taxon>Syngnathoidei</taxon>
        <taxon>Solenostomidae</taxon>
        <taxon>Solenostomus</taxon>
    </lineage>
</organism>
<name>A0A060P0M2_SOLPR</name>
<keyword evidence="8 17" id="KW-0999">Mitochondrion inner membrane</keyword>
<keyword evidence="5" id="KW-0813">Transport</keyword>